<dbReference type="PANTHER" id="PTHR30050:SF2">
    <property type="entry name" value="CHROMOSOMAL REPLICATION INITIATOR PROTEIN DNAA"/>
    <property type="match status" value="1"/>
</dbReference>
<proteinExistence type="inferred from homology"/>
<dbReference type="InterPro" id="IPR024633">
    <property type="entry name" value="DnaA_N_dom"/>
</dbReference>
<organism evidence="14 15">
    <name type="scientific">Porphyromonas gingivicanis</name>
    <dbReference type="NCBI Taxonomy" id="266762"/>
    <lineage>
        <taxon>Bacteria</taxon>
        <taxon>Pseudomonadati</taxon>
        <taxon>Bacteroidota</taxon>
        <taxon>Bacteroidia</taxon>
        <taxon>Bacteroidales</taxon>
        <taxon>Porphyromonadaceae</taxon>
        <taxon>Porphyromonas</taxon>
    </lineage>
</organism>
<evidence type="ECO:0000256" key="7">
    <source>
        <dbReference type="ARBA" id="ARBA00023125"/>
    </source>
</evidence>
<dbReference type="Gene3D" id="1.10.8.60">
    <property type="match status" value="1"/>
</dbReference>
<sequence>MEQNNVIEVWDACLKRFEALIEPKAFGTWFLPIKPLRLDGASLTVQVPSAFFCEYIEAKFMAEIRLVLPEVLGKEAKLHYQAVVDSSSSNTSSGSISSTSSLKGEFSKSEAILEKEQKVVPNTWQTHLIPQLFFDKFCQGESNQVPVALAQTICESPGNPSMNPFFLYGPPGVGKTHLMNAIGWTIAQKYPEKRVLYISTSQFLDQFAAASRNHKVGDFMRYYQQVDVLLIDDIQGLAGKEKTQDAFFDIFNHLFNLQKQIVMTCDKAPSFLSGMHERLVSRIKGSLSTEISRPDPQLRRKILEYKMDIEGVSLSKEVLDFVVKHVDGNVRELHGVLTSLVFNAAVTGREISLPYAQEIVRQTVRIEDREVNIERIQKIVCDLLHVNLQDLQSKSRRQDIVQARHLVMFLSKKYTTDSLSAIGETLGGRSHATVLHGCQTVSNTISINPQFASTVANIESQLRV</sequence>
<evidence type="ECO:0000256" key="3">
    <source>
        <dbReference type="ARBA" id="ARBA00022705"/>
    </source>
</evidence>
<dbReference type="PANTHER" id="PTHR30050">
    <property type="entry name" value="CHROMOSOMAL REPLICATION INITIATOR PROTEIN DNAA"/>
    <property type="match status" value="1"/>
</dbReference>
<feature type="region of interest" description="Domain IV, binds dsDNA" evidence="8">
    <location>
        <begin position="345"/>
        <end position="464"/>
    </location>
</feature>
<dbReference type="GO" id="GO:0003688">
    <property type="term" value="F:DNA replication origin binding"/>
    <property type="evidence" value="ECO:0007669"/>
    <property type="project" value="UniProtKB-UniRule"/>
</dbReference>
<dbReference type="GO" id="GO:0005737">
    <property type="term" value="C:cytoplasm"/>
    <property type="evidence" value="ECO:0007669"/>
    <property type="project" value="UniProtKB-SubCell"/>
</dbReference>
<feature type="binding site" evidence="8">
    <location>
        <position position="172"/>
    </location>
    <ligand>
        <name>ATP</name>
        <dbReference type="ChEBI" id="CHEBI:30616"/>
    </ligand>
</feature>
<evidence type="ECO:0000259" key="12">
    <source>
        <dbReference type="SMART" id="SM00382"/>
    </source>
</evidence>
<dbReference type="SMART" id="SM00382">
    <property type="entry name" value="AAA"/>
    <property type="match status" value="1"/>
</dbReference>
<comment type="caution">
    <text evidence="8">Lacks conserved residue(s) required for the propagation of feature annotation.</text>
</comment>
<dbReference type="PRINTS" id="PR00051">
    <property type="entry name" value="DNAA"/>
</dbReference>
<evidence type="ECO:0000256" key="4">
    <source>
        <dbReference type="ARBA" id="ARBA00022741"/>
    </source>
</evidence>
<dbReference type="EMBL" id="JQZW01000012">
    <property type="protein sequence ID" value="KGN97581.1"/>
    <property type="molecule type" value="Genomic_DNA"/>
</dbReference>
<dbReference type="Pfam" id="PF11638">
    <property type="entry name" value="DnaA_N"/>
    <property type="match status" value="1"/>
</dbReference>
<keyword evidence="5 8" id="KW-0067">ATP-binding</keyword>
<comment type="similarity">
    <text evidence="1 8 11">Belongs to the DnaA family.</text>
</comment>
<dbReference type="STRING" id="266762.HQ36_06790"/>
<dbReference type="InterPro" id="IPR013159">
    <property type="entry name" value="DnaA_C"/>
</dbReference>
<dbReference type="InterPro" id="IPR013317">
    <property type="entry name" value="DnaA_dom"/>
</dbReference>
<evidence type="ECO:0000256" key="10">
    <source>
        <dbReference type="RuleBase" id="RU000577"/>
    </source>
</evidence>
<dbReference type="CDD" id="cd06571">
    <property type="entry name" value="Bac_DnaA_C"/>
    <property type="match status" value="1"/>
</dbReference>
<comment type="function">
    <text evidence="8 10">Plays an essential role in the initiation and regulation of chromosomal replication. ATP-DnaA binds to the origin of replication (oriC) to initiate formation of the DNA replication initiation complex once per cell cycle. Binds the DnaA box (a 9 base pair repeat at the origin) and separates the double-stranded (ds)DNA. Forms a right-handed helical filament on oriC DNA; dsDNA binds to the exterior of the filament while single-stranded (ss)DNA is stabiized in the filament's interior. The ATP-DnaA-oriC complex binds and stabilizes one strand of the AT-rich DNA unwinding element (DUE), permitting loading of DNA polymerase. After initiation quickly degrades to an ADP-DnaA complex that is not apt for DNA replication. Binds acidic phospholipids.</text>
</comment>
<dbReference type="InterPro" id="IPR010921">
    <property type="entry name" value="Trp_repressor/repl_initiator"/>
</dbReference>
<evidence type="ECO:0000256" key="11">
    <source>
        <dbReference type="RuleBase" id="RU004227"/>
    </source>
</evidence>
<evidence type="ECO:0000313" key="14">
    <source>
        <dbReference type="EMBL" id="KGN97581.1"/>
    </source>
</evidence>
<keyword evidence="6 8" id="KW-0446">Lipid-binding</keyword>
<dbReference type="RefSeq" id="WP_036884607.1">
    <property type="nucleotide sequence ID" value="NZ_JQZW01000012.1"/>
</dbReference>
<keyword evidence="2 8" id="KW-0963">Cytoplasm</keyword>
<dbReference type="GO" id="GO:0005886">
    <property type="term" value="C:plasma membrane"/>
    <property type="evidence" value="ECO:0007669"/>
    <property type="project" value="TreeGrafter"/>
</dbReference>
<dbReference type="InterPro" id="IPR038454">
    <property type="entry name" value="DnaA_N_sf"/>
</dbReference>
<dbReference type="InterPro" id="IPR003593">
    <property type="entry name" value="AAA+_ATPase"/>
</dbReference>
<feature type="binding site" evidence="8">
    <location>
        <position position="175"/>
    </location>
    <ligand>
        <name>ATP</name>
        <dbReference type="ChEBI" id="CHEBI:30616"/>
    </ligand>
</feature>
<dbReference type="OrthoDB" id="9807019at2"/>
<evidence type="ECO:0000313" key="15">
    <source>
        <dbReference type="Proteomes" id="UP000030134"/>
    </source>
</evidence>
<dbReference type="Pfam" id="PF08299">
    <property type="entry name" value="Bac_DnaA_C"/>
    <property type="match status" value="1"/>
</dbReference>
<dbReference type="InterPro" id="IPR001957">
    <property type="entry name" value="Chromosome_initiator_DnaA"/>
</dbReference>
<evidence type="ECO:0000259" key="13">
    <source>
        <dbReference type="SMART" id="SM00760"/>
    </source>
</evidence>
<dbReference type="NCBIfam" id="TIGR00362">
    <property type="entry name" value="DnaA"/>
    <property type="match status" value="1"/>
</dbReference>
<keyword evidence="3 8" id="KW-0235">DNA replication</keyword>
<dbReference type="GO" id="GO:0006275">
    <property type="term" value="P:regulation of DNA replication"/>
    <property type="evidence" value="ECO:0007669"/>
    <property type="project" value="UniProtKB-UniRule"/>
</dbReference>
<feature type="binding site" evidence="8">
    <location>
        <position position="174"/>
    </location>
    <ligand>
        <name>ATP</name>
        <dbReference type="ChEBI" id="CHEBI:30616"/>
    </ligand>
</feature>
<dbReference type="Pfam" id="PF00308">
    <property type="entry name" value="Bac_DnaA"/>
    <property type="match status" value="1"/>
</dbReference>
<comment type="caution">
    <text evidence="14">The sequence shown here is derived from an EMBL/GenBank/DDBJ whole genome shotgun (WGS) entry which is preliminary data.</text>
</comment>
<keyword evidence="7 8" id="KW-0238">DNA-binding</keyword>
<dbReference type="HAMAP" id="MF_00377">
    <property type="entry name" value="DnaA_bact"/>
    <property type="match status" value="1"/>
</dbReference>
<feature type="binding site" evidence="8">
    <location>
        <position position="176"/>
    </location>
    <ligand>
        <name>ATP</name>
        <dbReference type="ChEBI" id="CHEBI:30616"/>
    </ligand>
</feature>
<keyword evidence="4 8" id="KW-0547">Nucleotide-binding</keyword>
<feature type="region of interest" description="Domain I, interacts with DnaA modulators" evidence="8">
    <location>
        <begin position="1"/>
        <end position="87"/>
    </location>
</feature>
<feature type="domain" description="AAA+ ATPase" evidence="12">
    <location>
        <begin position="161"/>
        <end position="295"/>
    </location>
</feature>
<protein>
    <recommendedName>
        <fullName evidence="8 9">Chromosomal replication initiator protein DnaA</fullName>
    </recommendedName>
</protein>
<evidence type="ECO:0000256" key="2">
    <source>
        <dbReference type="ARBA" id="ARBA00022490"/>
    </source>
</evidence>
<dbReference type="Proteomes" id="UP000030134">
    <property type="component" value="Unassembled WGS sequence"/>
</dbReference>
<dbReference type="PROSITE" id="PS01008">
    <property type="entry name" value="DNAA"/>
    <property type="match status" value="1"/>
</dbReference>
<dbReference type="GO" id="GO:0006270">
    <property type="term" value="P:DNA replication initiation"/>
    <property type="evidence" value="ECO:0007669"/>
    <property type="project" value="UniProtKB-UniRule"/>
</dbReference>
<dbReference type="CDD" id="cd00009">
    <property type="entry name" value="AAA"/>
    <property type="match status" value="1"/>
</dbReference>
<dbReference type="eggNOG" id="COG0593">
    <property type="taxonomic scope" value="Bacteria"/>
</dbReference>
<dbReference type="AlphaFoldDB" id="A0A0A2G2V9"/>
<accession>A0A0A2G2V9</accession>
<gene>
    <name evidence="8" type="primary">dnaA</name>
    <name evidence="14" type="ORF">HQ36_06790</name>
</gene>
<reference evidence="14 15" key="1">
    <citation type="submission" date="2014-08" db="EMBL/GenBank/DDBJ databases">
        <title>Porphyromonas gingivicanis strain:COT-022_OH1391 Genome sequencing.</title>
        <authorList>
            <person name="Wallis C."/>
            <person name="Deusch O."/>
            <person name="O'Flynn C."/>
            <person name="Davis I."/>
            <person name="Jospin G."/>
            <person name="Darling A.E."/>
            <person name="Coil D.A."/>
            <person name="Alexiev A."/>
            <person name="Horsfall A."/>
            <person name="Kirkwood N."/>
            <person name="Harris S."/>
            <person name="Eisen J.A."/>
        </authorList>
    </citation>
    <scope>NUCLEOTIDE SEQUENCE [LARGE SCALE GENOMIC DNA]</scope>
    <source>
        <strain evidence="15">COT-022 OH1391</strain>
    </source>
</reference>
<dbReference type="Gene3D" id="1.10.1750.10">
    <property type="match status" value="1"/>
</dbReference>
<keyword evidence="15" id="KW-1185">Reference proteome</keyword>
<dbReference type="GO" id="GO:0008289">
    <property type="term" value="F:lipid binding"/>
    <property type="evidence" value="ECO:0007669"/>
    <property type="project" value="UniProtKB-KW"/>
</dbReference>
<feature type="domain" description="Chromosomal replication initiator DnaA C-terminal" evidence="13">
    <location>
        <begin position="372"/>
        <end position="441"/>
    </location>
</feature>
<dbReference type="GO" id="GO:0005524">
    <property type="term" value="F:ATP binding"/>
    <property type="evidence" value="ECO:0007669"/>
    <property type="project" value="UniProtKB-UniRule"/>
</dbReference>
<dbReference type="SMART" id="SM00760">
    <property type="entry name" value="Bac_DnaA_C"/>
    <property type="match status" value="1"/>
</dbReference>
<comment type="domain">
    <text evidence="8">Domain I is involved in oligomerization and binding regulators, domain II is flexibile and of varying length in different bacteria, domain III forms the AAA+ region, while domain IV binds dsDNA.</text>
</comment>
<evidence type="ECO:0000256" key="8">
    <source>
        <dbReference type="HAMAP-Rule" id="MF_00377"/>
    </source>
</evidence>
<dbReference type="SUPFAM" id="SSF48295">
    <property type="entry name" value="TrpR-like"/>
    <property type="match status" value="1"/>
</dbReference>
<evidence type="ECO:0000256" key="9">
    <source>
        <dbReference type="NCBIfam" id="TIGR00362"/>
    </source>
</evidence>
<dbReference type="Gene3D" id="3.30.300.180">
    <property type="match status" value="1"/>
</dbReference>
<evidence type="ECO:0000256" key="6">
    <source>
        <dbReference type="ARBA" id="ARBA00023121"/>
    </source>
</evidence>
<dbReference type="Gene3D" id="3.40.50.300">
    <property type="entry name" value="P-loop containing nucleotide triphosphate hydrolases"/>
    <property type="match status" value="1"/>
</dbReference>
<dbReference type="SUPFAM" id="SSF52540">
    <property type="entry name" value="P-loop containing nucleoside triphosphate hydrolases"/>
    <property type="match status" value="1"/>
</dbReference>
<comment type="subcellular location">
    <subcellularLocation>
        <location evidence="8">Cytoplasm</location>
    </subcellularLocation>
</comment>
<dbReference type="InterPro" id="IPR027417">
    <property type="entry name" value="P-loop_NTPase"/>
</dbReference>
<name>A0A0A2G2V9_9PORP</name>
<evidence type="ECO:0000256" key="1">
    <source>
        <dbReference type="ARBA" id="ARBA00006583"/>
    </source>
</evidence>
<comment type="subunit">
    <text evidence="8">Oligomerizes as a right-handed, spiral filament on DNA at oriC.</text>
</comment>
<evidence type="ECO:0000256" key="5">
    <source>
        <dbReference type="ARBA" id="ARBA00022840"/>
    </source>
</evidence>
<dbReference type="InterPro" id="IPR020591">
    <property type="entry name" value="Chromosome_initiator_DnaA-like"/>
</dbReference>
<dbReference type="InterPro" id="IPR018312">
    <property type="entry name" value="Chromosome_initiator_DnaA_CS"/>
</dbReference>